<keyword evidence="3 6" id="KW-1133">Transmembrane helix</keyword>
<reference evidence="7" key="1">
    <citation type="submission" date="2016-04" db="EMBL/GenBank/DDBJ databases">
        <authorList>
            <person name="Evans L.H."/>
            <person name="Alamgir A."/>
            <person name="Owens N."/>
            <person name="Weber N.D."/>
            <person name="Virtaneva K."/>
            <person name="Barbian K."/>
            <person name="Babar A."/>
            <person name="Rosenke K."/>
        </authorList>
    </citation>
    <scope>NUCLEOTIDE SEQUENCE [LARGE SCALE GENOMIC DNA]</scope>
    <source>
        <strain evidence="7">CBS 101.48</strain>
    </source>
</reference>
<keyword evidence="4 6" id="KW-0472">Membrane</keyword>
<dbReference type="InterPro" id="IPR035952">
    <property type="entry name" value="Rhomboid-like_sf"/>
</dbReference>
<dbReference type="OMA" id="RYRQFWR"/>
<dbReference type="GO" id="GO:0004252">
    <property type="term" value="F:serine-type endopeptidase activity"/>
    <property type="evidence" value="ECO:0007669"/>
    <property type="project" value="TreeGrafter"/>
</dbReference>
<name>A0A168NDL8_ABSGL</name>
<dbReference type="CDD" id="cd14279">
    <property type="entry name" value="CUE"/>
    <property type="match status" value="1"/>
</dbReference>
<evidence type="ECO:0000313" key="7">
    <source>
        <dbReference type="EMBL" id="SAM00335.1"/>
    </source>
</evidence>
<dbReference type="InterPro" id="IPR009060">
    <property type="entry name" value="UBA-like_sf"/>
</dbReference>
<evidence type="ECO:0000256" key="5">
    <source>
        <dbReference type="SAM" id="MobiDB-lite"/>
    </source>
</evidence>
<evidence type="ECO:0000256" key="4">
    <source>
        <dbReference type="ARBA" id="ARBA00023136"/>
    </source>
</evidence>
<dbReference type="GO" id="GO:0016020">
    <property type="term" value="C:membrane"/>
    <property type="evidence" value="ECO:0007669"/>
    <property type="project" value="UniProtKB-SubCell"/>
</dbReference>
<dbReference type="AlphaFoldDB" id="A0A168NDL8"/>
<evidence type="ECO:0000256" key="3">
    <source>
        <dbReference type="ARBA" id="ARBA00022989"/>
    </source>
</evidence>
<proteinExistence type="predicted"/>
<dbReference type="Proteomes" id="UP000078561">
    <property type="component" value="Unassembled WGS sequence"/>
</dbReference>
<evidence type="ECO:0000256" key="1">
    <source>
        <dbReference type="ARBA" id="ARBA00004141"/>
    </source>
</evidence>
<sequence>MLGFRNAPVTKVLVTIIGGCSAASSLFEASRVSIAHPLWRLVSSQWVFADVGSTVVGTWLIYKLRIIERRYGSSKFAALVFSSFAMSSLLHQAANLIFGADRFTANGPYALLFAILYQYHMIVPSTYQIPVAANITMTDQFYVYAAAIQLLLSRFPSSILPCHFGVLIGAVYHSNLGNIRRWRFPGQLRSVFSRYLLPILGTTSSNQQPPLSSTRIPRSPPTSRPSGSSGTSSSTPSNHLRRRTEVELPPSTENIDALVSMFPDSSREAITNALISSRHDLNRAAETLLTSPSVSH</sequence>
<feature type="transmembrane region" description="Helical" evidence="6">
    <location>
        <begin position="45"/>
        <end position="64"/>
    </location>
</feature>
<feature type="region of interest" description="Disordered" evidence="5">
    <location>
        <begin position="203"/>
        <end position="252"/>
    </location>
</feature>
<gene>
    <name evidence="7" type="primary">ABSGL_06016.1 scaffold 7611</name>
</gene>
<keyword evidence="8" id="KW-1185">Reference proteome</keyword>
<dbReference type="InParanoid" id="A0A168NDL8"/>
<accession>A0A168NDL8</accession>
<dbReference type="PANTHER" id="PTHR43066:SF21">
    <property type="entry name" value="UBIQUITIN-ASSOCIATED DOMAIN-CONTAINING PROTEIN 2"/>
    <property type="match status" value="1"/>
</dbReference>
<comment type="subcellular location">
    <subcellularLocation>
        <location evidence="1">Membrane</location>
        <topology evidence="1">Multi-pass membrane protein</topology>
    </subcellularLocation>
</comment>
<keyword evidence="2 6" id="KW-0812">Transmembrane</keyword>
<organism evidence="7">
    <name type="scientific">Absidia glauca</name>
    <name type="common">Pin mould</name>
    <dbReference type="NCBI Taxonomy" id="4829"/>
    <lineage>
        <taxon>Eukaryota</taxon>
        <taxon>Fungi</taxon>
        <taxon>Fungi incertae sedis</taxon>
        <taxon>Mucoromycota</taxon>
        <taxon>Mucoromycotina</taxon>
        <taxon>Mucoromycetes</taxon>
        <taxon>Mucorales</taxon>
        <taxon>Cunninghamellaceae</taxon>
        <taxon>Absidia</taxon>
    </lineage>
</organism>
<evidence type="ECO:0000313" key="8">
    <source>
        <dbReference type="Proteomes" id="UP000078561"/>
    </source>
</evidence>
<evidence type="ECO:0008006" key="9">
    <source>
        <dbReference type="Google" id="ProtNLM"/>
    </source>
</evidence>
<dbReference type="STRING" id="4829.A0A168NDL8"/>
<dbReference type="FunCoup" id="A0A168NDL8">
    <property type="interactions" value="13"/>
</dbReference>
<protein>
    <recommendedName>
        <fullName evidence="9">CUE domain-containing protein</fullName>
    </recommendedName>
</protein>
<dbReference type="EMBL" id="LT553181">
    <property type="protein sequence ID" value="SAM00335.1"/>
    <property type="molecule type" value="Genomic_DNA"/>
</dbReference>
<evidence type="ECO:0000256" key="2">
    <source>
        <dbReference type="ARBA" id="ARBA00022692"/>
    </source>
</evidence>
<evidence type="ECO:0000256" key="6">
    <source>
        <dbReference type="SAM" id="Phobius"/>
    </source>
</evidence>
<dbReference type="SUPFAM" id="SSF144091">
    <property type="entry name" value="Rhomboid-like"/>
    <property type="match status" value="1"/>
</dbReference>
<dbReference type="SUPFAM" id="SSF46934">
    <property type="entry name" value="UBA-like"/>
    <property type="match status" value="1"/>
</dbReference>
<feature type="transmembrane region" description="Helical" evidence="6">
    <location>
        <begin position="158"/>
        <end position="179"/>
    </location>
</feature>
<feature type="compositionally biased region" description="Low complexity" evidence="5">
    <location>
        <begin position="224"/>
        <end position="237"/>
    </location>
</feature>
<feature type="transmembrane region" description="Helical" evidence="6">
    <location>
        <begin position="76"/>
        <end position="97"/>
    </location>
</feature>
<dbReference type="PANTHER" id="PTHR43066">
    <property type="entry name" value="RHOMBOID-RELATED PROTEIN"/>
    <property type="match status" value="1"/>
</dbReference>
<dbReference type="OrthoDB" id="272778at2759"/>